<evidence type="ECO:0000256" key="1">
    <source>
        <dbReference type="SAM" id="MobiDB-lite"/>
    </source>
</evidence>
<name>A0ABX3ESP6_9BACL</name>
<accession>A0ABX3ESP6</accession>
<sequence>MQYVTEEMQKLLADRLKLGEYAKPVCRVEVDRMAFIPGRTEEISFVTGEASKEVSLQQTFIEEGSAGQTLVNYQAIVPPVPSRGSFSPDDITSKFGMRNGKMHTGIDIGASVGETVVAVWSGRVSATSHNKPYTGYGYYIDVQHDNGVMTRYAHLSQILVQVGSVVQQGDTIALTGNTGHVMSGGKDVQGNYDDPSSDRSKGKGAHLHFEIRVNNDPKNPQPYLEGTSKMFTSSTNTGGGLTNGATIKGTVGAQVFNQQFKDKQWINVLGIKNISPDAVNLSSIQYMQRPSYDSYLVYDFVAKKVNAPRSCSFDIEFESAKDCLLKVGYFSNVTEGLELNIYFNTQLQVKVKRFDAGSSIESVEDVPFPAGTYTIKVEVLWYGGVSCKLGLNDIRINEVNGGVNTDKLSAADPAQKNGYYETAEIESIVFNEVKKENSLQVGQFVYMDTLVLDNIISVDIDDQLEMESHEARIVISNPDGYYSPDYNPFYFPEMYQESPWSYYINGYHVGVLSENTPVRIYYGYGQNFIRVFTGLIDKVDGVAEDHQLTITCRDMYKKVLNHVLLEDKAYPKVSVLDTKRTETKVTDAGSVTDGYSGSRFEEIVARAKYNAKHPNFKGTAVDYLFLLAIAKHETNMGTTGAGRESSGGYILGYGVPSGSAKQPEYAGINKQLYFGAKRYAEALKSRSWRINSLEDVKYFWRGGDKGSYQWSKDTNWPNPVWNIYQSYVADPSPFADVPAYPQTTSSTTAATGTGPDDLKAAWLKSAVVTDLIVSAGMTGWRQAPNDIHYPDYVIEESYFISTSQASGKVIRAVPNKEGEFEEVDINAVLTPNGWLNPYIEEYGKEFEAFESKAGDAISEITKDTNYRSYCDRYGTYRLEMINMNKPIAGQFTEYDNLVSLEKSTDWSRGRSHLAVFDDEGKYMHFVDTEILLELKGEVRTAVLNVPYAKSEAEKRKIAERFFFDNKCICRTLQISVPGNPALEVMDRVYISDRNTTTRSVYTIKGIRSSFSVENGYLQIIDLTWSSGEGAIL</sequence>
<proteinExistence type="predicted"/>
<dbReference type="InterPro" id="IPR050570">
    <property type="entry name" value="Cell_wall_metabolism_enzyme"/>
</dbReference>
<dbReference type="Gene3D" id="2.70.70.10">
    <property type="entry name" value="Glucose Permease (Domain IIA)"/>
    <property type="match status" value="1"/>
</dbReference>
<reference evidence="3 4" key="1">
    <citation type="submission" date="2016-03" db="EMBL/GenBank/DDBJ databases">
        <authorList>
            <person name="Sant'Anna F.H."/>
            <person name="Ambrosini A."/>
            <person name="Souza R."/>
            <person name="Bach E."/>
            <person name="Fernandes G."/>
            <person name="Balsanelli E."/>
            <person name="Baura V.A."/>
            <person name="Souza E.M."/>
            <person name="Passaglia L."/>
        </authorList>
    </citation>
    <scope>NUCLEOTIDE SEQUENCE [LARGE SCALE GENOMIC DNA]</scope>
    <source>
        <strain evidence="3 4">P26E</strain>
    </source>
</reference>
<dbReference type="InterPro" id="IPR011055">
    <property type="entry name" value="Dup_hybrid_motif"/>
</dbReference>
<evidence type="ECO:0000259" key="2">
    <source>
        <dbReference type="Pfam" id="PF01551"/>
    </source>
</evidence>
<evidence type="ECO:0000313" key="4">
    <source>
        <dbReference type="Proteomes" id="UP000186058"/>
    </source>
</evidence>
<dbReference type="PANTHER" id="PTHR21666:SF270">
    <property type="entry name" value="MUREIN HYDROLASE ACTIVATOR ENVC"/>
    <property type="match status" value="1"/>
</dbReference>
<dbReference type="PANTHER" id="PTHR21666">
    <property type="entry name" value="PEPTIDASE-RELATED"/>
    <property type="match status" value="1"/>
</dbReference>
<dbReference type="Proteomes" id="UP000186058">
    <property type="component" value="Unassembled WGS sequence"/>
</dbReference>
<organism evidence="3 4">
    <name type="scientific">Paenibacillus helianthi</name>
    <dbReference type="NCBI Taxonomy" id="1349432"/>
    <lineage>
        <taxon>Bacteria</taxon>
        <taxon>Bacillati</taxon>
        <taxon>Bacillota</taxon>
        <taxon>Bacilli</taxon>
        <taxon>Bacillales</taxon>
        <taxon>Paenibacillaceae</taxon>
        <taxon>Paenibacillus</taxon>
    </lineage>
</organism>
<feature type="region of interest" description="Disordered" evidence="1">
    <location>
        <begin position="184"/>
        <end position="203"/>
    </location>
</feature>
<dbReference type="Pfam" id="PF01551">
    <property type="entry name" value="Peptidase_M23"/>
    <property type="match status" value="1"/>
</dbReference>
<dbReference type="CDD" id="cd12797">
    <property type="entry name" value="M23_peptidase"/>
    <property type="match status" value="1"/>
</dbReference>
<dbReference type="EMBL" id="LVWI01000014">
    <property type="protein sequence ID" value="OKP89542.1"/>
    <property type="molecule type" value="Genomic_DNA"/>
</dbReference>
<gene>
    <name evidence="3" type="ORF">A3844_06055</name>
</gene>
<dbReference type="SUPFAM" id="SSF51261">
    <property type="entry name" value="Duplicated hybrid motif"/>
    <property type="match status" value="1"/>
</dbReference>
<protein>
    <recommendedName>
        <fullName evidence="2">M23ase beta-sheet core domain-containing protein</fullName>
    </recommendedName>
</protein>
<evidence type="ECO:0000313" key="3">
    <source>
        <dbReference type="EMBL" id="OKP89542.1"/>
    </source>
</evidence>
<keyword evidence="4" id="KW-1185">Reference proteome</keyword>
<dbReference type="InterPro" id="IPR016047">
    <property type="entry name" value="M23ase_b-sheet_dom"/>
</dbReference>
<dbReference type="RefSeq" id="WP_074106918.1">
    <property type="nucleotide sequence ID" value="NZ_LVWI01000014.1"/>
</dbReference>
<comment type="caution">
    <text evidence="3">The sequence shown here is derived from an EMBL/GenBank/DDBJ whole genome shotgun (WGS) entry which is preliminary data.</text>
</comment>
<feature type="domain" description="M23ase beta-sheet core" evidence="2">
    <location>
        <begin position="101"/>
        <end position="220"/>
    </location>
</feature>